<dbReference type="Pfam" id="PF04015">
    <property type="entry name" value="DUF362"/>
    <property type="match status" value="1"/>
</dbReference>
<dbReference type="Proteomes" id="UP000630660">
    <property type="component" value="Unassembled WGS sequence"/>
</dbReference>
<feature type="non-terminal residue" evidence="3">
    <location>
        <position position="548"/>
    </location>
</feature>
<protein>
    <submittedName>
        <fullName evidence="3">DUF362 domain-containing protein</fullName>
    </submittedName>
</protein>
<feature type="transmembrane region" description="Helical" evidence="1">
    <location>
        <begin position="43"/>
        <end position="64"/>
    </location>
</feature>
<feature type="transmembrane region" description="Helical" evidence="1">
    <location>
        <begin position="12"/>
        <end position="31"/>
    </location>
</feature>
<evidence type="ECO:0000313" key="4">
    <source>
        <dbReference type="Proteomes" id="UP000630660"/>
    </source>
</evidence>
<keyword evidence="1" id="KW-1133">Transmembrane helix</keyword>
<evidence type="ECO:0000256" key="1">
    <source>
        <dbReference type="SAM" id="Phobius"/>
    </source>
</evidence>
<evidence type="ECO:0000313" key="3">
    <source>
        <dbReference type="EMBL" id="MBD3365545.1"/>
    </source>
</evidence>
<reference evidence="3" key="1">
    <citation type="submission" date="2019-11" db="EMBL/GenBank/DDBJ databases">
        <title>Microbial mats filling the niche in hypersaline microbial mats.</title>
        <authorList>
            <person name="Wong H.L."/>
            <person name="Macleod F.I."/>
            <person name="White R.A. III"/>
            <person name="Burns B.P."/>
        </authorList>
    </citation>
    <scope>NUCLEOTIDE SEQUENCE</scope>
    <source>
        <strain evidence="3">Bin_327</strain>
    </source>
</reference>
<dbReference type="AlphaFoldDB" id="A0A9D5KCG8"/>
<sequence length="548" mass="60703">MKQDKPSPKRYWWFWVIGLFALLWVLVRSGTNPKRLTYPCQQAAFPLASAWVIAVIGLLGGGLFFKKLKRISAVAAVLAGVVFLGVSTGRQAVVPEILPVWEADNPVSTVFVMNDIPVTSGSLAPGDASVPDEYLSDPAMDTLLAIMEAKDVFLHKTAGHSEGIVGSEDVVIIKGNFQWTSRNTTSTDRIKGLIWQILNHPDGFSGEIIICDNTQEIGTGIGENDNNSEDKAQSIPDVVDVFHAKGYPVYYRSWADMWNIVVDEYSEGNNSNGYTYDYETKVSYPKFRSPSGDYYISLRYGLWDPESEIYEADKLCIIDFPVLKAHSLAGATIALKNWIGVLTTAYYNERYGSRNSMHSSYFWGDYALVARVMEVTYPRLTIIDAAWTTTEGPINLTNVVQTNMLLASQDPVASSWYAAKFILTPIANNPNQTNPDYEGSKYNTALGNWTNYLRGEAGLPCTKDSAEISVYDREVLAEEPGLIEAGPPPGFFELESIYPNPFSTQTTIRYSIAESLEVNLDIIDASGRIVRSLAEGPRVSGHYSVTWD</sequence>
<feature type="domain" description="DUF362" evidence="2">
    <location>
        <begin position="308"/>
        <end position="418"/>
    </location>
</feature>
<dbReference type="EMBL" id="WJKJ01000334">
    <property type="protein sequence ID" value="MBD3365545.1"/>
    <property type="molecule type" value="Genomic_DNA"/>
</dbReference>
<accession>A0A9D5KCG8</accession>
<keyword evidence="1" id="KW-0472">Membrane</keyword>
<gene>
    <name evidence="3" type="ORF">GF359_10060</name>
</gene>
<comment type="caution">
    <text evidence="3">The sequence shown here is derived from an EMBL/GenBank/DDBJ whole genome shotgun (WGS) entry which is preliminary data.</text>
</comment>
<feature type="transmembrane region" description="Helical" evidence="1">
    <location>
        <begin position="71"/>
        <end position="89"/>
    </location>
</feature>
<name>A0A9D5KCG8_UNCW3</name>
<keyword evidence="1" id="KW-0812">Transmembrane</keyword>
<evidence type="ECO:0000259" key="2">
    <source>
        <dbReference type="Pfam" id="PF04015"/>
    </source>
</evidence>
<dbReference type="Gene3D" id="2.60.40.4070">
    <property type="match status" value="1"/>
</dbReference>
<organism evidence="3 4">
    <name type="scientific">candidate division WOR-3 bacterium</name>
    <dbReference type="NCBI Taxonomy" id="2052148"/>
    <lineage>
        <taxon>Bacteria</taxon>
        <taxon>Bacteria division WOR-3</taxon>
    </lineage>
</organism>
<proteinExistence type="predicted"/>
<dbReference type="InterPro" id="IPR007160">
    <property type="entry name" value="DUF362"/>
</dbReference>